<dbReference type="OrthoDB" id="4336084at2"/>
<evidence type="ECO:0000256" key="4">
    <source>
        <dbReference type="ARBA" id="ARBA00023125"/>
    </source>
</evidence>
<reference evidence="8 9" key="1">
    <citation type="submission" date="2016-10" db="EMBL/GenBank/DDBJ databases">
        <authorList>
            <person name="de Groot N.N."/>
        </authorList>
    </citation>
    <scope>NUCLEOTIDE SEQUENCE [LARGE SCALE GENOMIC DNA]</scope>
    <source>
        <strain evidence="8 9">CGMCC 4.2022</strain>
    </source>
</reference>
<feature type="domain" description="OmpR/PhoB-type" evidence="7">
    <location>
        <begin position="1"/>
        <end position="99"/>
    </location>
</feature>
<feature type="DNA-binding region" description="OmpR/PhoB-type" evidence="6">
    <location>
        <begin position="1"/>
        <end position="99"/>
    </location>
</feature>
<evidence type="ECO:0000259" key="7">
    <source>
        <dbReference type="PROSITE" id="PS51755"/>
    </source>
</evidence>
<evidence type="ECO:0000313" key="8">
    <source>
        <dbReference type="EMBL" id="SDO37487.1"/>
    </source>
</evidence>
<dbReference type="CDD" id="cd15831">
    <property type="entry name" value="BTAD"/>
    <property type="match status" value="1"/>
</dbReference>
<dbReference type="GO" id="GO:0006355">
    <property type="term" value="P:regulation of DNA-templated transcription"/>
    <property type="evidence" value="ECO:0007669"/>
    <property type="project" value="InterPro"/>
</dbReference>
<dbReference type="Gene3D" id="1.25.40.10">
    <property type="entry name" value="Tetratricopeptide repeat domain"/>
    <property type="match status" value="1"/>
</dbReference>
<evidence type="ECO:0000313" key="9">
    <source>
        <dbReference type="Proteomes" id="UP000199341"/>
    </source>
</evidence>
<evidence type="ECO:0000256" key="2">
    <source>
        <dbReference type="ARBA" id="ARBA00023012"/>
    </source>
</evidence>
<evidence type="ECO:0000256" key="5">
    <source>
        <dbReference type="ARBA" id="ARBA00023163"/>
    </source>
</evidence>
<keyword evidence="9" id="KW-1185">Reference proteome</keyword>
<keyword evidence="5" id="KW-0804">Transcription</keyword>
<keyword evidence="2" id="KW-0902">Two-component regulatory system</keyword>
<dbReference type="Gene3D" id="1.10.10.10">
    <property type="entry name" value="Winged helix-like DNA-binding domain superfamily/Winged helix DNA-binding domain"/>
    <property type="match status" value="1"/>
</dbReference>
<evidence type="ECO:0000256" key="3">
    <source>
        <dbReference type="ARBA" id="ARBA00023015"/>
    </source>
</evidence>
<dbReference type="Pfam" id="PF00486">
    <property type="entry name" value="Trans_reg_C"/>
    <property type="match status" value="1"/>
</dbReference>
<dbReference type="SMART" id="SM01043">
    <property type="entry name" value="BTAD"/>
    <property type="match status" value="1"/>
</dbReference>
<organism evidence="8 9">
    <name type="scientific">Actinacidiphila guanduensis</name>
    <dbReference type="NCBI Taxonomy" id="310781"/>
    <lineage>
        <taxon>Bacteria</taxon>
        <taxon>Bacillati</taxon>
        <taxon>Actinomycetota</taxon>
        <taxon>Actinomycetes</taxon>
        <taxon>Kitasatosporales</taxon>
        <taxon>Streptomycetaceae</taxon>
        <taxon>Actinacidiphila</taxon>
    </lineage>
</organism>
<dbReference type="AlphaFoldDB" id="A0A1H0J160"/>
<dbReference type="SUPFAM" id="SSF48452">
    <property type="entry name" value="TPR-like"/>
    <property type="match status" value="1"/>
</dbReference>
<dbReference type="InterPro" id="IPR051677">
    <property type="entry name" value="AfsR-DnrI-RedD_regulator"/>
</dbReference>
<comment type="similarity">
    <text evidence="1">Belongs to the AfsR/DnrI/RedD regulatory family.</text>
</comment>
<dbReference type="EMBL" id="FNIE01000009">
    <property type="protein sequence ID" value="SDO37487.1"/>
    <property type="molecule type" value="Genomic_DNA"/>
</dbReference>
<protein>
    <submittedName>
        <fullName evidence="8">DNA-binding transcriptional activator of the SARP family</fullName>
    </submittedName>
</protein>
<dbReference type="PANTHER" id="PTHR35807:SF1">
    <property type="entry name" value="TRANSCRIPTIONAL REGULATOR REDD"/>
    <property type="match status" value="1"/>
</dbReference>
<dbReference type="STRING" id="310781.SAMN05216259_109200"/>
<evidence type="ECO:0000256" key="6">
    <source>
        <dbReference type="PROSITE-ProRule" id="PRU01091"/>
    </source>
</evidence>
<gene>
    <name evidence="8" type="ORF">SAMN05216259_109200</name>
</gene>
<keyword evidence="4 6" id="KW-0238">DNA-binding</keyword>
<dbReference type="InterPro" id="IPR011990">
    <property type="entry name" value="TPR-like_helical_dom_sf"/>
</dbReference>
<sequence>MQIRLLGPFTALEQHASIVPTAGKPRQILALLALRANGVVPVPTLMEEIWGDRPPRSAPTTLQTYILQLRRLLSRAVADGAAGAKEVLSTRHGGYRLDIQPGEVDAMEFDRLRELGQAAYEAGDFWAASDLLGQALALWQGPALVDVKAGLVLEIEVLRLEEARLSALESRIGADLRLGRHAQVLSELAALVAQHTLHEGLHAQFMLAQYRSGRVWQALQTYQRLRGTLVSELGIEPTARVSRLYQAMLAADPALDLEPAAALYEGHGIPLRSAI</sequence>
<keyword evidence="3" id="KW-0805">Transcription regulation</keyword>
<proteinExistence type="inferred from homology"/>
<name>A0A1H0J160_9ACTN</name>
<dbReference type="SUPFAM" id="SSF46894">
    <property type="entry name" value="C-terminal effector domain of the bipartite response regulators"/>
    <property type="match status" value="1"/>
</dbReference>
<dbReference type="SMART" id="SM00862">
    <property type="entry name" value="Trans_reg_C"/>
    <property type="match status" value="1"/>
</dbReference>
<dbReference type="RefSeq" id="WP_093786094.1">
    <property type="nucleotide sequence ID" value="NZ_FNIE01000009.1"/>
</dbReference>
<accession>A0A1H0J160</accession>
<dbReference type="PROSITE" id="PS51755">
    <property type="entry name" value="OMPR_PHOB"/>
    <property type="match status" value="1"/>
</dbReference>
<dbReference type="InterPro" id="IPR016032">
    <property type="entry name" value="Sig_transdc_resp-reg_C-effctor"/>
</dbReference>
<dbReference type="Pfam" id="PF03704">
    <property type="entry name" value="BTAD"/>
    <property type="match status" value="1"/>
</dbReference>
<dbReference type="InterPro" id="IPR005158">
    <property type="entry name" value="BTAD"/>
</dbReference>
<dbReference type="InterPro" id="IPR001867">
    <property type="entry name" value="OmpR/PhoB-type_DNA-bd"/>
</dbReference>
<dbReference type="Proteomes" id="UP000199341">
    <property type="component" value="Unassembled WGS sequence"/>
</dbReference>
<dbReference type="GO" id="GO:0003677">
    <property type="term" value="F:DNA binding"/>
    <property type="evidence" value="ECO:0007669"/>
    <property type="project" value="UniProtKB-UniRule"/>
</dbReference>
<dbReference type="GO" id="GO:0000160">
    <property type="term" value="P:phosphorelay signal transduction system"/>
    <property type="evidence" value="ECO:0007669"/>
    <property type="project" value="UniProtKB-KW"/>
</dbReference>
<dbReference type="PANTHER" id="PTHR35807">
    <property type="entry name" value="TRANSCRIPTIONAL REGULATOR REDD-RELATED"/>
    <property type="match status" value="1"/>
</dbReference>
<dbReference type="InterPro" id="IPR036388">
    <property type="entry name" value="WH-like_DNA-bd_sf"/>
</dbReference>
<evidence type="ECO:0000256" key="1">
    <source>
        <dbReference type="ARBA" id="ARBA00005820"/>
    </source>
</evidence>